<protein>
    <recommendedName>
        <fullName evidence="3">SWIM-type domain-containing protein</fullName>
    </recommendedName>
</protein>
<sequence length="752" mass="85583">MTRLTKFRAGCNVMGKGIWNRDRKKVVNLVIEVNKKCPHVLLPEFVEDYNAEIGVTEMMKKYNIHDSIHFDYLVKKVFKQDNHSIDRRGSKYSNRYEVITKECSSIRTPICGLLHDSIRETVFIHAALEEQHAQRGNIAYVVSDVYPKISPLLPLLKIKSIKSSFDHYMGGNLAANSDDIINEIKVEHGLSITDKGTSGSEKHLPAEGALYDLVKKHKKGISYNSIIWEIEERFPLLRMLIGVGKIDELLDKLVNEKKLLRTYDFKRTSSIHDQFFTPENHKALMKTTKEDYKKTNKDPAKIGKDEFFGRKIDPDRFIDELVELEKGDLDDCDDQVARITGLVLSHAALLRSPRETGKKFDFIVDLKDDNFSADHQKLMKNQDFEANKDDIFHCKVMINKKVTIAIIEDLIKSIPSGDKGVIFTCRRVDPSVRQYTHEDRTVQIIDEEGIQGWCHITPTIPCRRHSVARIMCGKEKGSMVLVKSLNYESGQALVEIIPGGIETTFAIGYMQEIDLHVPLDVNFESVSNKYFDIVSMLAKLSDDDFKIGMGLDTSTMHSTHENVQQSTRSKRHGGIDPPVDPMPADGGVPTHIKFKDAHVELRHSSSNSQNCFHCTCDKWSDKTHYHALCSHLTSAINHYCVSPAGWQEINKRIKLMTRELEEFQMNNLQRMTQAVHEALDTNHKKLFARYMRAHAEEDEEGGTDATDAAKIALAIKENLQNEPDTLQLFEKLCEILPSFDGDGLKNVANKLE</sequence>
<dbReference type="AlphaFoldDB" id="A0RTW4"/>
<dbReference type="EMBL" id="DP000238">
    <property type="protein sequence ID" value="ABK76781.1"/>
    <property type="molecule type" value="Genomic_DNA"/>
</dbReference>
<feature type="domain" description="SWIM-type" evidence="3">
    <location>
        <begin position="599"/>
        <end position="640"/>
    </location>
</feature>
<evidence type="ECO:0000313" key="5">
    <source>
        <dbReference type="Proteomes" id="UP000000758"/>
    </source>
</evidence>
<reference evidence="4 5" key="1">
    <citation type="journal article" date="2006" name="Proc. Natl. Acad. Sci. U.S.A.">
        <title>Genomic analysis of the uncultivated marine crenarchaeote Cenarchaeum symbiosum.</title>
        <authorList>
            <person name="Hallam S.J."/>
            <person name="Konstantinidis K.T."/>
            <person name="Putnam N."/>
            <person name="Schleper C."/>
            <person name="Watanabe Y."/>
            <person name="Sugahara J."/>
            <person name="Preston C."/>
            <person name="de la Torre J."/>
            <person name="Richardson P.M."/>
            <person name="DeLong E.F."/>
        </authorList>
    </citation>
    <scope>NUCLEOTIDE SEQUENCE [LARGE SCALE GENOMIC DNA]</scope>
    <source>
        <strain evidence="5">A</strain>
    </source>
</reference>
<keyword evidence="1" id="KW-0863">Zinc-finger</keyword>
<dbReference type="GO" id="GO:0008270">
    <property type="term" value="F:zinc ion binding"/>
    <property type="evidence" value="ECO:0007669"/>
    <property type="project" value="UniProtKB-KW"/>
</dbReference>
<name>A0RTW4_CENSY</name>
<dbReference type="Proteomes" id="UP000000758">
    <property type="component" value="Chromosome"/>
</dbReference>
<keyword evidence="1" id="KW-0479">Metal-binding</keyword>
<feature type="region of interest" description="Disordered" evidence="2">
    <location>
        <begin position="557"/>
        <end position="576"/>
    </location>
</feature>
<evidence type="ECO:0000256" key="2">
    <source>
        <dbReference type="SAM" id="MobiDB-lite"/>
    </source>
</evidence>
<dbReference type="EnsemblBacteria" id="ABK76781">
    <property type="protein sequence ID" value="ABK76781"/>
    <property type="gene ID" value="CENSYa_0136"/>
</dbReference>
<dbReference type="PROSITE" id="PS50966">
    <property type="entry name" value="ZF_SWIM"/>
    <property type="match status" value="1"/>
</dbReference>
<dbReference type="STRING" id="414004.CENSYa_0136"/>
<proteinExistence type="predicted"/>
<dbReference type="InterPro" id="IPR007527">
    <property type="entry name" value="Znf_SWIM"/>
</dbReference>
<gene>
    <name evidence="4" type="ordered locus">CENSYa_0136</name>
</gene>
<evidence type="ECO:0000259" key="3">
    <source>
        <dbReference type="PROSITE" id="PS50966"/>
    </source>
</evidence>
<keyword evidence="1" id="KW-0862">Zinc</keyword>
<evidence type="ECO:0000313" key="4">
    <source>
        <dbReference type="EMBL" id="ABK76781.1"/>
    </source>
</evidence>
<accession>A0RTW4</accession>
<dbReference type="HOGENOM" id="CLU_402606_0_0_2"/>
<evidence type="ECO:0000256" key="1">
    <source>
        <dbReference type="PROSITE-ProRule" id="PRU00325"/>
    </source>
</evidence>
<dbReference type="KEGG" id="csy:CENSYa_0136"/>
<dbReference type="PATRIC" id="fig|414004.10.peg.123"/>
<feature type="compositionally biased region" description="Polar residues" evidence="2">
    <location>
        <begin position="557"/>
        <end position="567"/>
    </location>
</feature>
<keyword evidence="5" id="KW-1185">Reference proteome</keyword>
<organism evidence="4 5">
    <name type="scientific">Cenarchaeum symbiosum (strain A)</name>
    <dbReference type="NCBI Taxonomy" id="414004"/>
    <lineage>
        <taxon>Archaea</taxon>
        <taxon>Nitrososphaerota</taxon>
        <taxon>Candidatus Cenarchaeales</taxon>
        <taxon>Candidatus Cenarchaeaceae</taxon>
        <taxon>Candidatus Cenarchaeum</taxon>
    </lineage>
</organism>